<reference evidence="2" key="2">
    <citation type="submission" date="2020-09" db="EMBL/GenBank/DDBJ databases">
        <title>Genome sequence of Vibrio parahaemolyticus isolates.</title>
        <authorList>
            <person name="Hammerl J.A."/>
            <person name="Strauch E."/>
        </authorList>
    </citation>
    <scope>NUCLEOTIDE SEQUENCE</scope>
    <source>
        <strain evidence="2">17-VB00146</strain>
    </source>
</reference>
<reference evidence="5 6" key="1">
    <citation type="submission" date="2020-04" db="EMBL/GenBank/DDBJ databases">
        <title>Whole-genome sequencing of Vibrio spp. from China reveals different genetic environments of blaCTX-M-14 among diverse lineages.</title>
        <authorList>
            <person name="Zheng Z."/>
            <person name="Ye L."/>
            <person name="Chen S."/>
        </authorList>
    </citation>
    <scope>NUCLEOTIDE SEQUENCE [LARGE SCALE GENOMIC DNA]</scope>
    <source>
        <strain evidence="4 5">Vb0551</strain>
        <strain evidence="3 6">Vb0574</strain>
    </source>
</reference>
<protein>
    <submittedName>
        <fullName evidence="3">Uncharacterized protein</fullName>
    </submittedName>
</protein>
<evidence type="ECO:0000313" key="5">
    <source>
        <dbReference type="Proteomes" id="UP000518904"/>
    </source>
</evidence>
<dbReference type="RefSeq" id="WP_017790133.1">
    <property type="nucleotide sequence ID" value="NZ_CAMFHQ010000055.1"/>
</dbReference>
<feature type="region of interest" description="Disordered" evidence="1">
    <location>
        <begin position="1"/>
        <end position="49"/>
    </location>
</feature>
<dbReference type="EMBL" id="JABCLD010001449">
    <property type="protein sequence ID" value="NMU26777.1"/>
    <property type="molecule type" value="Genomic_DNA"/>
</dbReference>
<dbReference type="EMBL" id="JABCLB010002267">
    <property type="protein sequence ID" value="NMU85498.1"/>
    <property type="molecule type" value="Genomic_DNA"/>
</dbReference>
<feature type="compositionally biased region" description="Low complexity" evidence="1">
    <location>
        <begin position="34"/>
        <end position="49"/>
    </location>
</feature>
<sequence length="49" mass="5170">MSKNKAPMTPEAAARIQANQAKQNGGQVSKDSFAARAQRAAANNQKQGK</sequence>
<gene>
    <name evidence="4" type="ORF">HKB16_21855</name>
    <name evidence="3" type="ORF">HKB21_14240</name>
    <name evidence="2" type="ORF">IB292_26295</name>
</gene>
<feature type="compositionally biased region" description="Polar residues" evidence="1">
    <location>
        <begin position="17"/>
        <end position="30"/>
    </location>
</feature>
<dbReference type="EMBL" id="JACVHL010000061">
    <property type="protein sequence ID" value="MCC3808502.1"/>
    <property type="molecule type" value="Genomic_DNA"/>
</dbReference>
<evidence type="ECO:0000313" key="2">
    <source>
        <dbReference type="EMBL" id="MCC3808502.1"/>
    </source>
</evidence>
<evidence type="ECO:0000313" key="4">
    <source>
        <dbReference type="EMBL" id="NMU85498.1"/>
    </source>
</evidence>
<name>A0A2S1MC10_VIBPH</name>
<dbReference type="Proteomes" id="UP000555836">
    <property type="component" value="Unassembled WGS sequence"/>
</dbReference>
<proteinExistence type="predicted"/>
<accession>A0A2S1MC10</accession>
<evidence type="ECO:0000313" key="6">
    <source>
        <dbReference type="Proteomes" id="UP000555836"/>
    </source>
</evidence>
<evidence type="ECO:0000313" key="3">
    <source>
        <dbReference type="EMBL" id="NMU26777.1"/>
    </source>
</evidence>
<comment type="caution">
    <text evidence="3">The sequence shown here is derived from an EMBL/GenBank/DDBJ whole genome shotgun (WGS) entry which is preliminary data.</text>
</comment>
<organism evidence="3 6">
    <name type="scientific">Vibrio parahaemolyticus</name>
    <dbReference type="NCBI Taxonomy" id="670"/>
    <lineage>
        <taxon>Bacteria</taxon>
        <taxon>Pseudomonadati</taxon>
        <taxon>Pseudomonadota</taxon>
        <taxon>Gammaproteobacteria</taxon>
        <taxon>Vibrionales</taxon>
        <taxon>Vibrionaceae</taxon>
        <taxon>Vibrio</taxon>
    </lineage>
</organism>
<dbReference type="Proteomes" id="UP000726777">
    <property type="component" value="Unassembled WGS sequence"/>
</dbReference>
<dbReference type="AlphaFoldDB" id="A0A2S1MC10"/>
<dbReference type="Proteomes" id="UP000518904">
    <property type="component" value="Unassembled WGS sequence"/>
</dbReference>
<evidence type="ECO:0000256" key="1">
    <source>
        <dbReference type="SAM" id="MobiDB-lite"/>
    </source>
</evidence>